<dbReference type="PANTHER" id="PTHR46696:SF1">
    <property type="entry name" value="CYTOCHROME P450 YJIB-RELATED"/>
    <property type="match status" value="1"/>
</dbReference>
<dbReference type="RefSeq" id="WP_358702060.1">
    <property type="nucleotide sequence ID" value="NZ_JBFACG010000003.1"/>
</dbReference>
<dbReference type="InterPro" id="IPR002397">
    <property type="entry name" value="Cyt_P450_B"/>
</dbReference>
<evidence type="ECO:0000313" key="4">
    <source>
        <dbReference type="Proteomes" id="UP001620295"/>
    </source>
</evidence>
<proteinExistence type="inferred from homology"/>
<evidence type="ECO:0000313" key="3">
    <source>
        <dbReference type="EMBL" id="MFK4264180.1"/>
    </source>
</evidence>
<keyword evidence="4" id="KW-1185">Reference proteome</keyword>
<gene>
    <name evidence="3" type="ORF">ACI2L5_04490</name>
</gene>
<accession>A0ABW8LGQ6</accession>
<feature type="region of interest" description="Disordered" evidence="2">
    <location>
        <begin position="459"/>
        <end position="503"/>
    </location>
</feature>
<dbReference type="Gene3D" id="1.10.630.10">
    <property type="entry name" value="Cytochrome P450"/>
    <property type="match status" value="1"/>
</dbReference>
<dbReference type="InterPro" id="IPR036396">
    <property type="entry name" value="Cyt_P450_sf"/>
</dbReference>
<reference evidence="3 4" key="1">
    <citation type="submission" date="2024-11" db="EMBL/GenBank/DDBJ databases">
        <title>The Natural Products Discovery Center: Release of the First 8490 Sequenced Strains for Exploring Actinobacteria Biosynthetic Diversity.</title>
        <authorList>
            <person name="Kalkreuter E."/>
            <person name="Kautsar S.A."/>
            <person name="Yang D."/>
            <person name="Bader C.D."/>
            <person name="Teijaro C.N."/>
            <person name="Fluegel L."/>
            <person name="Davis C.M."/>
            <person name="Simpson J.R."/>
            <person name="Lauterbach L."/>
            <person name="Steele A.D."/>
            <person name="Gui C."/>
            <person name="Meng S."/>
            <person name="Li G."/>
            <person name="Viehrig K."/>
            <person name="Ye F."/>
            <person name="Su P."/>
            <person name="Kiefer A.F."/>
            <person name="Nichols A."/>
            <person name="Cepeda A.J."/>
            <person name="Yan W."/>
            <person name="Fan B."/>
            <person name="Jiang Y."/>
            <person name="Adhikari A."/>
            <person name="Zheng C.-J."/>
            <person name="Schuster L."/>
            <person name="Cowan T.M."/>
            <person name="Smanski M.J."/>
            <person name="Chevrette M.G."/>
            <person name="De Carvalho L.P.S."/>
            <person name="Shen B."/>
        </authorList>
    </citation>
    <scope>NUCLEOTIDE SEQUENCE [LARGE SCALE GENOMIC DNA]</scope>
    <source>
        <strain evidence="3 4">NPDC020863</strain>
    </source>
</reference>
<comment type="caution">
    <text evidence="3">The sequence shown here is derived from an EMBL/GenBank/DDBJ whole genome shotgun (WGS) entry which is preliminary data.</text>
</comment>
<organism evidence="3 4">
    <name type="scientific">Streptomyces milbemycinicus</name>
    <dbReference type="NCBI Taxonomy" id="476552"/>
    <lineage>
        <taxon>Bacteria</taxon>
        <taxon>Bacillati</taxon>
        <taxon>Actinomycetota</taxon>
        <taxon>Actinomycetes</taxon>
        <taxon>Kitasatosporales</taxon>
        <taxon>Streptomycetaceae</taxon>
        <taxon>Streptomyces</taxon>
    </lineage>
</organism>
<dbReference type="PRINTS" id="PR00359">
    <property type="entry name" value="BP450"/>
</dbReference>
<dbReference type="PANTHER" id="PTHR46696">
    <property type="entry name" value="P450, PUTATIVE (EUROFUNG)-RELATED"/>
    <property type="match status" value="1"/>
</dbReference>
<name>A0ABW8LGQ6_9ACTN</name>
<evidence type="ECO:0000256" key="1">
    <source>
        <dbReference type="ARBA" id="ARBA00010617"/>
    </source>
</evidence>
<dbReference type="SUPFAM" id="SSF48264">
    <property type="entry name" value="Cytochrome P450"/>
    <property type="match status" value="1"/>
</dbReference>
<dbReference type="Proteomes" id="UP001620295">
    <property type="component" value="Unassembled WGS sequence"/>
</dbReference>
<feature type="compositionally biased region" description="Low complexity" evidence="2">
    <location>
        <begin position="459"/>
        <end position="475"/>
    </location>
</feature>
<comment type="similarity">
    <text evidence="1">Belongs to the cytochrome P450 family.</text>
</comment>
<dbReference type="CDD" id="cd20623">
    <property type="entry name" value="CYP_unk"/>
    <property type="match status" value="1"/>
</dbReference>
<protein>
    <submittedName>
        <fullName evidence="3">Cytochrome P450</fullName>
    </submittedName>
</protein>
<evidence type="ECO:0000256" key="2">
    <source>
        <dbReference type="SAM" id="MobiDB-lite"/>
    </source>
</evidence>
<sequence>MTYHPDATAAVGHSPDAEAGVGVAPPPGCPAHAGHAGFGGPARPAAQGLPLYGPEFAADPHLFYERLRQYGPIAPVELSPGVEAYLITSYSLALEVLRDTERFAKDPRGWRALNEGRIPPDCPVGPMMMYRPNALFNDGEAHARLRGAITDSLARLDPYALSEYVERSADMLINGFADRGEADLLGDYAAVIPLLVFNELFGYPAEHGPRLVGIMARLFDSGEDAAAANQELIDYMAGLIAAKRERPAADITSWMLAHPSRLADDELLQQVSLILAAGTEPQLNLIANALRLLLSDDRFAGELSGGSLPVQDAIDEVLWTDPPLANFGTRFARHDLDLAGVRIRQGEPILTSYAAANTDPELISHGRFGNRAHLAWSIGAHRCPAESPARVIASVAIEKLLDRLPDMELAVPVDRLAWRSGPFHRALAALPVRFPVTARPAAEAVPTAAAVPAKVSAPAPAAAPAQPHGASQSAPDASDTPGQSPQAAQRRRWGSLAAWWRGQ</sequence>
<dbReference type="EMBL" id="JBJDQH010000002">
    <property type="protein sequence ID" value="MFK4264180.1"/>
    <property type="molecule type" value="Genomic_DNA"/>
</dbReference>